<protein>
    <submittedName>
        <fullName evidence="1">Ankyrin repeat protein</fullName>
    </submittedName>
</protein>
<reference evidence="1 2" key="1">
    <citation type="journal article" date="2020" name="Phytopathology">
        <title>Genome Sequence Resources of Colletotrichum truncatum, C. plurivorum, C. musicola, and C. sojae: Four Species Pathogenic to Soybean (Glycine max).</title>
        <authorList>
            <person name="Rogerio F."/>
            <person name="Boufleur T.R."/>
            <person name="Ciampi-Guillardi M."/>
            <person name="Sukno S.A."/>
            <person name="Thon M.R."/>
            <person name="Massola Junior N.S."/>
            <person name="Baroncelli R."/>
        </authorList>
    </citation>
    <scope>NUCLEOTIDE SEQUENCE [LARGE SCALE GENOMIC DNA]</scope>
    <source>
        <strain evidence="1 2">CMES1059</strain>
    </source>
</reference>
<proteinExistence type="predicted"/>
<name>A0ACC3YVE4_COLTU</name>
<evidence type="ECO:0000313" key="1">
    <source>
        <dbReference type="EMBL" id="KAL0935911.1"/>
    </source>
</evidence>
<keyword evidence="2" id="KW-1185">Reference proteome</keyword>
<gene>
    <name evidence="1" type="ORF">CTRU02_208126</name>
</gene>
<dbReference type="EMBL" id="VUJX02000005">
    <property type="protein sequence ID" value="KAL0935911.1"/>
    <property type="molecule type" value="Genomic_DNA"/>
</dbReference>
<evidence type="ECO:0000313" key="2">
    <source>
        <dbReference type="Proteomes" id="UP000805649"/>
    </source>
</evidence>
<organism evidence="1 2">
    <name type="scientific">Colletotrichum truncatum</name>
    <name type="common">Anthracnose fungus</name>
    <name type="synonym">Colletotrichum capsici</name>
    <dbReference type="NCBI Taxonomy" id="5467"/>
    <lineage>
        <taxon>Eukaryota</taxon>
        <taxon>Fungi</taxon>
        <taxon>Dikarya</taxon>
        <taxon>Ascomycota</taxon>
        <taxon>Pezizomycotina</taxon>
        <taxon>Sordariomycetes</taxon>
        <taxon>Hypocreomycetidae</taxon>
        <taxon>Glomerellales</taxon>
        <taxon>Glomerellaceae</taxon>
        <taxon>Colletotrichum</taxon>
        <taxon>Colletotrichum truncatum species complex</taxon>
    </lineage>
</organism>
<dbReference type="Proteomes" id="UP000805649">
    <property type="component" value="Unassembled WGS sequence"/>
</dbReference>
<sequence length="691" mass="74693">MAMPSFSSAAVTSSCDNITHRAVSTSAELDTLLKGIDPGTLAAQHLISLSGKLDRFKRTTEQLRQSLTSASTVSPGLRNALNISIQPCADSAAIVDKQIRRLDTGNVTRLNPEVITLYEDYYMANTRLFTQFTQVLQIPTLAEQDLRLSAPDGHQLLEKAAEVSQIILSRNDILGNSNEAGHSGIDLAALDGEQTDTQPHELPPDYVPETQDKGKKKATGLFSSLSNSFKAMTAGLRPKPEPMVIAMCQAATDGDVGLLKGFVSQGININGQNEQGYTPLICAIRADQLSAVEFLISAGVDKTVKDSASGKRKPPLFHAAELGFVPIADYLIRKGADTKERSWSGQPYFIEVANSDQLDIIKLFLSRGCDANMVAISGRSIFTHAIQNGSLPHIKLLQEYGADINTRDAHTGQSGLHVALGQNRLDIVSWLLEHGANPNVSDYTGTTLLISALHKKQYELAKLLLTRGADPNSTGLMGKGVLWQMLQNKDMDDGTRADLVSALLEKGADPNQTDNWGESIMSQVITLGNTELLRTFLAHGGNANKKVKEDTFLLYAIDRGRYEHAKMLLKHGADVNAPDNKGRVPLIEALQMDSMPFVELLLQFGADPNKTGQIKPLALARLLGNPELIQALAERGAEAPKRHVHERTPTSPATPSSPASATRTNVASAQSRAEPRRSDVPPPYTEAGGLK</sequence>
<accession>A0ACC3YVE4</accession>
<comment type="caution">
    <text evidence="1">The sequence shown here is derived from an EMBL/GenBank/DDBJ whole genome shotgun (WGS) entry which is preliminary data.</text>
</comment>